<dbReference type="GeneTree" id="ENSGT01030000234522"/>
<sequence length="318" mass="34871">MSFLLNWCQGEGVDPADALIVKSVPKDALNKVIEGHLNAIKCLGRVKVKGRMFDPETQGLVVLCVCSETVNSDAILPEVRPEEGDPWQLSIPIDSSALPGVTPGTPITMVTDSDAGVAGTPDTSSPSDPHFTALLKTVGDILEKVPRPIAPENTAFRRLRPFSGTGPTPNGEENLDTWLMQARLMVDECECSDSKKRKQIIDSLKGPALEIAQAVRSSDPHATPQDYLGALEQAFGSSESGEDLYYAFRALRQRSGERLSDFLRRMEHALTKVVFRSGVMASQRDCIRVEQLLRGAVESDLMLVQLRLRERKETPPSF</sequence>
<reference evidence="3" key="1">
    <citation type="submission" date="2025-08" db="UniProtKB">
        <authorList>
            <consortium name="Ensembl"/>
        </authorList>
    </citation>
    <scope>IDENTIFICATION</scope>
</reference>
<dbReference type="Ensembl" id="ENSFHET00000022083.1">
    <property type="protein sequence ID" value="ENSFHEP00000014297.1"/>
    <property type="gene ID" value="ENSFHEG00000015822.1"/>
</dbReference>
<dbReference type="PANTHER" id="PTHR23095">
    <property type="entry name" value="PARANEOPLASTIC ANTIGEN"/>
    <property type="match status" value="1"/>
</dbReference>
<dbReference type="InterPro" id="IPR048270">
    <property type="entry name" value="PNMA_C"/>
</dbReference>
<keyword evidence="4" id="KW-1185">Reference proteome</keyword>
<evidence type="ECO:0000313" key="3">
    <source>
        <dbReference type="Ensembl" id="ENSFHEP00000014297.1"/>
    </source>
</evidence>
<dbReference type="Pfam" id="PF14893">
    <property type="entry name" value="PNMA"/>
    <property type="match status" value="1"/>
</dbReference>
<dbReference type="Proteomes" id="UP000265000">
    <property type="component" value="Unplaced"/>
</dbReference>
<name>A0A3Q2PNN4_FUNHE</name>
<organism evidence="3 4">
    <name type="scientific">Fundulus heteroclitus</name>
    <name type="common">Killifish</name>
    <name type="synonym">Mummichog</name>
    <dbReference type="NCBI Taxonomy" id="8078"/>
    <lineage>
        <taxon>Eukaryota</taxon>
        <taxon>Metazoa</taxon>
        <taxon>Chordata</taxon>
        <taxon>Craniata</taxon>
        <taxon>Vertebrata</taxon>
        <taxon>Euteleostomi</taxon>
        <taxon>Actinopterygii</taxon>
        <taxon>Neopterygii</taxon>
        <taxon>Teleostei</taxon>
        <taxon>Neoteleostei</taxon>
        <taxon>Acanthomorphata</taxon>
        <taxon>Ovalentaria</taxon>
        <taxon>Atherinomorphae</taxon>
        <taxon>Cyprinodontiformes</taxon>
        <taxon>Fundulidae</taxon>
        <taxon>Fundulus</taxon>
    </lineage>
</organism>
<feature type="domain" description="Paraneoplastic antigen Ma-like C-terminal" evidence="1">
    <location>
        <begin position="162"/>
        <end position="318"/>
    </location>
</feature>
<dbReference type="InterPro" id="IPR026523">
    <property type="entry name" value="PNMA"/>
</dbReference>
<dbReference type="InterPro" id="IPR048271">
    <property type="entry name" value="PNMA_N"/>
</dbReference>
<evidence type="ECO:0000259" key="2">
    <source>
        <dbReference type="Pfam" id="PF20846"/>
    </source>
</evidence>
<dbReference type="Pfam" id="PF20846">
    <property type="entry name" value="PNMA_N"/>
    <property type="match status" value="1"/>
</dbReference>
<protein>
    <submittedName>
        <fullName evidence="3">Uncharacterized protein</fullName>
    </submittedName>
</protein>
<evidence type="ECO:0000313" key="4">
    <source>
        <dbReference type="Proteomes" id="UP000265000"/>
    </source>
</evidence>
<accession>A0A3Q2PNN4</accession>
<dbReference type="PANTHER" id="PTHR23095:SF51">
    <property type="entry name" value="PARANEOPLASTIC ANTIGEN MA1 HOMOLOG-RELATED"/>
    <property type="match status" value="1"/>
</dbReference>
<feature type="domain" description="Paraneoplastic antigen Ma-like N-terminal" evidence="2">
    <location>
        <begin position="1"/>
        <end position="88"/>
    </location>
</feature>
<reference evidence="3" key="2">
    <citation type="submission" date="2025-09" db="UniProtKB">
        <authorList>
            <consortium name="Ensembl"/>
        </authorList>
    </citation>
    <scope>IDENTIFICATION</scope>
</reference>
<dbReference type="AlphaFoldDB" id="A0A3Q2PNN4"/>
<proteinExistence type="predicted"/>
<evidence type="ECO:0000259" key="1">
    <source>
        <dbReference type="Pfam" id="PF14893"/>
    </source>
</evidence>
<dbReference type="STRING" id="8078.ENSFHEP00000014297"/>